<dbReference type="InterPro" id="IPR007197">
    <property type="entry name" value="rSAM"/>
</dbReference>
<keyword evidence="6 14" id="KW-0489">Methyltransferase</keyword>
<comment type="subcellular location">
    <subcellularLocation>
        <location evidence="1 14">Cytoplasm</location>
    </subcellularLocation>
</comment>
<dbReference type="AlphaFoldDB" id="A0A1H4N6Q4"/>
<dbReference type="SFLD" id="SFLDG01062">
    <property type="entry name" value="methyltransferase_(Class_A)"/>
    <property type="match status" value="1"/>
</dbReference>
<dbReference type="EC" id="2.1.1.192" evidence="14"/>
<name>A0A1H4N6Q4_9BACT</name>
<keyword evidence="5 14" id="KW-0698">rRNA processing</keyword>
<comment type="function">
    <text evidence="14">Specifically methylates position 2 of adenine 2503 in 23S rRNA and position 2 of adenine 37 in tRNAs.</text>
</comment>
<feature type="binding site" evidence="14">
    <location>
        <position position="162"/>
    </location>
    <ligand>
        <name>[4Fe-4S] cluster</name>
        <dbReference type="ChEBI" id="CHEBI:49883"/>
        <note>4Fe-4S-S-AdoMet</note>
    </ligand>
</feature>
<dbReference type="Gene3D" id="3.20.20.70">
    <property type="entry name" value="Aldolase class I"/>
    <property type="match status" value="1"/>
</dbReference>
<dbReference type="GO" id="GO:0000049">
    <property type="term" value="F:tRNA binding"/>
    <property type="evidence" value="ECO:0007669"/>
    <property type="project" value="UniProtKB-UniRule"/>
</dbReference>
<protein>
    <recommendedName>
        <fullName evidence="14">Probable dual-specificity RNA methyltransferase RlmN</fullName>
        <ecNumber evidence="14">2.1.1.192</ecNumber>
    </recommendedName>
    <alternativeName>
        <fullName evidence="14">23S rRNA (adenine(2503)-C(2))-methyltransferase</fullName>
    </alternativeName>
    <alternativeName>
        <fullName evidence="14">23S rRNA m2A2503 methyltransferase</fullName>
    </alternativeName>
    <alternativeName>
        <fullName evidence="14">Ribosomal RNA large subunit methyltransferase N</fullName>
    </alternativeName>
    <alternativeName>
        <fullName evidence="14">tRNA (adenine(37)-C(2))-methyltransferase</fullName>
    </alternativeName>
    <alternativeName>
        <fullName evidence="14">tRNA m2A37 methyltransferase</fullName>
    </alternativeName>
</protein>
<keyword evidence="7 14" id="KW-0808">Transferase</keyword>
<comment type="catalytic activity">
    <reaction evidence="14">
        <text>adenosine(2503) in 23S rRNA + 2 reduced [2Fe-2S]-[ferredoxin] + 2 S-adenosyl-L-methionine = 2-methyladenosine(2503) in 23S rRNA + 5'-deoxyadenosine + L-methionine + 2 oxidized [2Fe-2S]-[ferredoxin] + S-adenosyl-L-homocysteine</text>
        <dbReference type="Rhea" id="RHEA:42916"/>
        <dbReference type="Rhea" id="RHEA-COMP:10000"/>
        <dbReference type="Rhea" id="RHEA-COMP:10001"/>
        <dbReference type="Rhea" id="RHEA-COMP:10152"/>
        <dbReference type="Rhea" id="RHEA-COMP:10282"/>
        <dbReference type="ChEBI" id="CHEBI:17319"/>
        <dbReference type="ChEBI" id="CHEBI:33737"/>
        <dbReference type="ChEBI" id="CHEBI:33738"/>
        <dbReference type="ChEBI" id="CHEBI:57844"/>
        <dbReference type="ChEBI" id="CHEBI:57856"/>
        <dbReference type="ChEBI" id="CHEBI:59789"/>
        <dbReference type="ChEBI" id="CHEBI:74411"/>
        <dbReference type="ChEBI" id="CHEBI:74497"/>
        <dbReference type="EC" id="2.1.1.192"/>
    </reaction>
</comment>
<feature type="binding site" evidence="14">
    <location>
        <position position="158"/>
    </location>
    <ligand>
        <name>[4Fe-4S] cluster</name>
        <dbReference type="ChEBI" id="CHEBI:49883"/>
        <note>4Fe-4S-S-AdoMet</note>
    </ligand>
</feature>
<dbReference type="GO" id="GO:0030488">
    <property type="term" value="P:tRNA methylation"/>
    <property type="evidence" value="ECO:0007669"/>
    <property type="project" value="UniProtKB-UniRule"/>
</dbReference>
<keyword evidence="4 14" id="KW-0963">Cytoplasm</keyword>
<comment type="caution">
    <text evidence="14">Lacks conserved residue(s) required for the propagation of feature annotation.</text>
</comment>
<evidence type="ECO:0000256" key="7">
    <source>
        <dbReference type="ARBA" id="ARBA00022679"/>
    </source>
</evidence>
<dbReference type="Gene3D" id="1.10.150.530">
    <property type="match status" value="1"/>
</dbReference>
<feature type="domain" description="Radical SAM core" evidence="15">
    <location>
        <begin position="144"/>
        <end position="376"/>
    </location>
</feature>
<dbReference type="InterPro" id="IPR027492">
    <property type="entry name" value="RNA_MTrfase_RlmN"/>
</dbReference>
<evidence type="ECO:0000256" key="12">
    <source>
        <dbReference type="ARBA" id="ARBA00023014"/>
    </source>
</evidence>
<sequence>MAALFGKSLPELTELLTALGQKPYRARQLWDALYRQRVDTIDTITTLPAELRAHLSEDHAIELPQMVQTAVSVDGTERYLMRMADGETVETVWMPDGDGVENTDDAEDSADHRADGKLTFSSRKLQANGLPVDKRNWGALAEAGYRRATICISSQVGCAVNCQFCLTAKLGIRRDLTAGEIAGQVAAVLNRHKVQIGKDRINLVFMGMGEPFLNYDNFMKSVLLLVEGIGIPASRMTVSTSGIEPAIRRFATETVRPNLALSLNASNDVVREQIMPITRKWKIEALLDAVRTIPMTKRDWVTFEYVMLGGVNDQPVHAHEVLALLKGMHAKVNLIVWNPGPGIAYTQPTPEDVDVFQQTLIRNGLPTYIRRPRGRDIYAACGQLKRTVEPEKPADALVQLTA</sequence>
<evidence type="ECO:0000313" key="17">
    <source>
        <dbReference type="Proteomes" id="UP000182409"/>
    </source>
</evidence>
<dbReference type="GO" id="GO:0019843">
    <property type="term" value="F:rRNA binding"/>
    <property type="evidence" value="ECO:0007669"/>
    <property type="project" value="UniProtKB-UniRule"/>
</dbReference>
<feature type="binding site" evidence="14">
    <location>
        <position position="338"/>
    </location>
    <ligand>
        <name>S-adenosyl-L-methionine</name>
        <dbReference type="ChEBI" id="CHEBI:59789"/>
    </ligand>
</feature>
<evidence type="ECO:0000313" key="16">
    <source>
        <dbReference type="EMBL" id="SEB90498.1"/>
    </source>
</evidence>
<dbReference type="InterPro" id="IPR004383">
    <property type="entry name" value="rRNA_lsu_MTrfase_RlmN/Cfr"/>
</dbReference>
<evidence type="ECO:0000256" key="8">
    <source>
        <dbReference type="ARBA" id="ARBA00022691"/>
    </source>
</evidence>
<evidence type="ECO:0000256" key="14">
    <source>
        <dbReference type="HAMAP-Rule" id="MF_01849"/>
    </source>
</evidence>
<dbReference type="GO" id="GO:0070040">
    <property type="term" value="F:rRNA (adenine(2503)-C2-)-methyltransferase activity"/>
    <property type="evidence" value="ECO:0007669"/>
    <property type="project" value="UniProtKB-UniRule"/>
</dbReference>
<dbReference type="InterPro" id="IPR013785">
    <property type="entry name" value="Aldolase_TIM"/>
</dbReference>
<evidence type="ECO:0000256" key="9">
    <source>
        <dbReference type="ARBA" id="ARBA00022694"/>
    </source>
</evidence>
<feature type="active site" description="Proton acceptor" evidence="14">
    <location>
        <position position="90"/>
    </location>
</feature>
<dbReference type="PROSITE" id="PS51918">
    <property type="entry name" value="RADICAL_SAM"/>
    <property type="match status" value="1"/>
</dbReference>
<feature type="binding site" evidence="14">
    <location>
        <begin position="262"/>
        <end position="264"/>
    </location>
    <ligand>
        <name>S-adenosyl-L-methionine</name>
        <dbReference type="ChEBI" id="CHEBI:59789"/>
    </ligand>
</feature>
<organism evidence="16 17">
    <name type="scientific">Terriglobus roseus</name>
    <dbReference type="NCBI Taxonomy" id="392734"/>
    <lineage>
        <taxon>Bacteria</taxon>
        <taxon>Pseudomonadati</taxon>
        <taxon>Acidobacteriota</taxon>
        <taxon>Terriglobia</taxon>
        <taxon>Terriglobales</taxon>
        <taxon>Acidobacteriaceae</taxon>
        <taxon>Terriglobus</taxon>
    </lineage>
</organism>
<feature type="binding site" evidence="14">
    <location>
        <position position="165"/>
    </location>
    <ligand>
        <name>[4Fe-4S] cluster</name>
        <dbReference type="ChEBI" id="CHEBI:49883"/>
        <note>4Fe-4S-S-AdoMet</note>
    </ligand>
</feature>
<dbReference type="InterPro" id="IPR048641">
    <property type="entry name" value="RlmN_N"/>
</dbReference>
<proteinExistence type="inferred from homology"/>
<evidence type="ECO:0000256" key="4">
    <source>
        <dbReference type="ARBA" id="ARBA00022490"/>
    </source>
</evidence>
<evidence type="ECO:0000256" key="11">
    <source>
        <dbReference type="ARBA" id="ARBA00023004"/>
    </source>
</evidence>
<dbReference type="SFLD" id="SFLDF00275">
    <property type="entry name" value="adenosine_C2_methyltransferase"/>
    <property type="match status" value="1"/>
</dbReference>
<dbReference type="GO" id="GO:0046872">
    <property type="term" value="F:metal ion binding"/>
    <property type="evidence" value="ECO:0007669"/>
    <property type="project" value="UniProtKB-KW"/>
</dbReference>
<feature type="active site" description="S-methylcysteine intermediate" evidence="14">
    <location>
        <position position="381"/>
    </location>
</feature>
<dbReference type="GO" id="GO:0051539">
    <property type="term" value="F:4 iron, 4 sulfur cluster binding"/>
    <property type="evidence" value="ECO:0007669"/>
    <property type="project" value="UniProtKB-UniRule"/>
</dbReference>
<dbReference type="Proteomes" id="UP000182409">
    <property type="component" value="Unassembled WGS sequence"/>
</dbReference>
<accession>A0A1H4N6Q4</accession>
<comment type="catalytic activity">
    <reaction evidence="14">
        <text>adenosine(37) in tRNA + 2 reduced [2Fe-2S]-[ferredoxin] + 2 S-adenosyl-L-methionine = 2-methyladenosine(37) in tRNA + 5'-deoxyadenosine + L-methionine + 2 oxidized [2Fe-2S]-[ferredoxin] + S-adenosyl-L-homocysteine</text>
        <dbReference type="Rhea" id="RHEA:43332"/>
        <dbReference type="Rhea" id="RHEA-COMP:10000"/>
        <dbReference type="Rhea" id="RHEA-COMP:10001"/>
        <dbReference type="Rhea" id="RHEA-COMP:10162"/>
        <dbReference type="Rhea" id="RHEA-COMP:10485"/>
        <dbReference type="ChEBI" id="CHEBI:17319"/>
        <dbReference type="ChEBI" id="CHEBI:33737"/>
        <dbReference type="ChEBI" id="CHEBI:33738"/>
        <dbReference type="ChEBI" id="CHEBI:57844"/>
        <dbReference type="ChEBI" id="CHEBI:57856"/>
        <dbReference type="ChEBI" id="CHEBI:59789"/>
        <dbReference type="ChEBI" id="CHEBI:74411"/>
        <dbReference type="ChEBI" id="CHEBI:74497"/>
        <dbReference type="EC" id="2.1.1.192"/>
    </reaction>
</comment>
<dbReference type="RefSeq" id="WP_074653913.1">
    <property type="nucleotide sequence ID" value="NZ_FNSD01000001.1"/>
</dbReference>
<keyword evidence="3 14" id="KW-0004">4Fe-4S</keyword>
<dbReference type="PIRSF" id="PIRSF006004">
    <property type="entry name" value="CHP00048"/>
    <property type="match status" value="1"/>
</dbReference>
<keyword evidence="9 14" id="KW-0819">tRNA processing</keyword>
<evidence type="ECO:0000256" key="1">
    <source>
        <dbReference type="ARBA" id="ARBA00004496"/>
    </source>
</evidence>
<keyword evidence="12 14" id="KW-0411">Iron-sulfur</keyword>
<evidence type="ECO:0000256" key="5">
    <source>
        <dbReference type="ARBA" id="ARBA00022552"/>
    </source>
</evidence>
<evidence type="ECO:0000256" key="2">
    <source>
        <dbReference type="ARBA" id="ARBA00007544"/>
    </source>
</evidence>
<dbReference type="InterPro" id="IPR058240">
    <property type="entry name" value="rSAM_sf"/>
</dbReference>
<dbReference type="InterPro" id="IPR040072">
    <property type="entry name" value="Methyltransferase_A"/>
</dbReference>
<dbReference type="GO" id="GO:0005737">
    <property type="term" value="C:cytoplasm"/>
    <property type="evidence" value="ECO:0007669"/>
    <property type="project" value="UniProtKB-SubCell"/>
</dbReference>
<dbReference type="PANTHER" id="PTHR30544:SF5">
    <property type="entry name" value="RADICAL SAM CORE DOMAIN-CONTAINING PROTEIN"/>
    <property type="match status" value="1"/>
</dbReference>
<comment type="similarity">
    <text evidence="2 14">Belongs to the radical SAM superfamily. RlmN family.</text>
</comment>
<dbReference type="OrthoDB" id="9793973at2"/>
<feature type="binding site" evidence="14">
    <location>
        <position position="239"/>
    </location>
    <ligand>
        <name>S-adenosyl-L-methionine</name>
        <dbReference type="ChEBI" id="CHEBI:59789"/>
    </ligand>
</feature>
<dbReference type="GO" id="GO:0002935">
    <property type="term" value="F:tRNA (adenine(37)-C2)-methyltransferase activity"/>
    <property type="evidence" value="ECO:0007669"/>
    <property type="project" value="UniProtKB-UniRule"/>
</dbReference>
<keyword evidence="13 14" id="KW-1015">Disulfide bond</keyword>
<evidence type="ECO:0000256" key="6">
    <source>
        <dbReference type="ARBA" id="ARBA00022603"/>
    </source>
</evidence>
<dbReference type="EMBL" id="FNSD01000001">
    <property type="protein sequence ID" value="SEB90498.1"/>
    <property type="molecule type" value="Genomic_DNA"/>
</dbReference>
<gene>
    <name evidence="14" type="primary">rlmN</name>
    <name evidence="16" type="ORF">SAMN05443244_2145</name>
</gene>
<evidence type="ECO:0000256" key="13">
    <source>
        <dbReference type="ARBA" id="ARBA00023157"/>
    </source>
</evidence>
<dbReference type="NCBIfam" id="TIGR00048">
    <property type="entry name" value="rRNA_mod_RlmN"/>
    <property type="match status" value="1"/>
</dbReference>
<evidence type="ECO:0000259" key="15">
    <source>
        <dbReference type="PROSITE" id="PS51918"/>
    </source>
</evidence>
<dbReference type="GO" id="GO:0070475">
    <property type="term" value="P:rRNA base methylation"/>
    <property type="evidence" value="ECO:0007669"/>
    <property type="project" value="UniProtKB-UniRule"/>
</dbReference>
<dbReference type="Pfam" id="PF21016">
    <property type="entry name" value="RlmN_N"/>
    <property type="match status" value="1"/>
</dbReference>
<dbReference type="PANTHER" id="PTHR30544">
    <property type="entry name" value="23S RRNA METHYLTRANSFERASE"/>
    <property type="match status" value="1"/>
</dbReference>
<evidence type="ECO:0000256" key="3">
    <source>
        <dbReference type="ARBA" id="ARBA00022485"/>
    </source>
</evidence>
<dbReference type="SFLD" id="SFLDS00029">
    <property type="entry name" value="Radical_SAM"/>
    <property type="match status" value="1"/>
</dbReference>
<comment type="miscellaneous">
    <text evidence="14">Reaction proceeds by a ping-pong mechanism involving intermediate methylation of a conserved cysteine residue.</text>
</comment>
<feature type="binding site" evidence="14">
    <location>
        <begin position="209"/>
        <end position="210"/>
    </location>
    <ligand>
        <name>S-adenosyl-L-methionine</name>
        <dbReference type="ChEBI" id="CHEBI:59789"/>
    </ligand>
</feature>
<keyword evidence="10 14" id="KW-0479">Metal-binding</keyword>
<comment type="cofactor">
    <cofactor evidence="14">
        <name>[4Fe-4S] cluster</name>
        <dbReference type="ChEBI" id="CHEBI:49883"/>
    </cofactor>
    <text evidence="14">Binds 1 [4Fe-4S] cluster. The cluster is coordinated with 3 cysteines and an exchangeable S-adenosyl-L-methionine.</text>
</comment>
<keyword evidence="11 14" id="KW-0408">Iron</keyword>
<evidence type="ECO:0000256" key="10">
    <source>
        <dbReference type="ARBA" id="ARBA00022723"/>
    </source>
</evidence>
<reference evidence="16 17" key="1">
    <citation type="submission" date="2016-10" db="EMBL/GenBank/DDBJ databases">
        <authorList>
            <person name="de Groot N.N."/>
        </authorList>
    </citation>
    <scope>NUCLEOTIDE SEQUENCE [LARGE SCALE GENOMIC DNA]</scope>
    <source>
        <strain evidence="16 17">AB35.6</strain>
    </source>
</reference>
<dbReference type="HAMAP" id="MF_01849">
    <property type="entry name" value="RNA_methyltr_RlmN"/>
    <property type="match status" value="1"/>
</dbReference>
<dbReference type="Pfam" id="PF04055">
    <property type="entry name" value="Radical_SAM"/>
    <property type="match status" value="1"/>
</dbReference>
<dbReference type="SUPFAM" id="SSF102114">
    <property type="entry name" value="Radical SAM enzymes"/>
    <property type="match status" value="1"/>
</dbReference>
<keyword evidence="8 14" id="KW-0949">S-adenosyl-L-methionine</keyword>